<evidence type="ECO:0000313" key="4">
    <source>
        <dbReference type="EMBL" id="TKR76757.1"/>
    </source>
</evidence>
<protein>
    <recommendedName>
        <fullName evidence="3">Peptidase M13 C-terminal domain-containing protein</fullName>
    </recommendedName>
</protein>
<keyword evidence="2" id="KW-0732">Signal</keyword>
<dbReference type="AlphaFoldDB" id="A0A4U5N2V7"/>
<dbReference type="GO" id="GO:0016485">
    <property type="term" value="P:protein processing"/>
    <property type="evidence" value="ECO:0007669"/>
    <property type="project" value="TreeGrafter"/>
</dbReference>
<organism evidence="4 5">
    <name type="scientific">Steinernema carpocapsae</name>
    <name type="common">Entomopathogenic nematode</name>
    <dbReference type="NCBI Taxonomy" id="34508"/>
    <lineage>
        <taxon>Eukaryota</taxon>
        <taxon>Metazoa</taxon>
        <taxon>Ecdysozoa</taxon>
        <taxon>Nematoda</taxon>
        <taxon>Chromadorea</taxon>
        <taxon>Rhabditida</taxon>
        <taxon>Tylenchina</taxon>
        <taxon>Panagrolaimomorpha</taxon>
        <taxon>Strongyloidoidea</taxon>
        <taxon>Steinernematidae</taxon>
        <taxon>Steinernema</taxon>
    </lineage>
</organism>
<dbReference type="GO" id="GO:0005886">
    <property type="term" value="C:plasma membrane"/>
    <property type="evidence" value="ECO:0007669"/>
    <property type="project" value="TreeGrafter"/>
</dbReference>
<gene>
    <name evidence="4" type="ORF">L596_017851</name>
</gene>
<comment type="caution">
    <text evidence="4">The sequence shown here is derived from an EMBL/GenBank/DDBJ whole genome shotgun (WGS) entry which is preliminary data.</text>
</comment>
<dbReference type="GO" id="GO:0004222">
    <property type="term" value="F:metalloendopeptidase activity"/>
    <property type="evidence" value="ECO:0007669"/>
    <property type="project" value="InterPro"/>
</dbReference>
<feature type="compositionally biased region" description="Basic and acidic residues" evidence="1">
    <location>
        <begin position="620"/>
        <end position="639"/>
    </location>
</feature>
<dbReference type="InterPro" id="IPR018497">
    <property type="entry name" value="Peptidase_M13_C"/>
</dbReference>
<keyword evidence="5" id="KW-1185">Reference proteome</keyword>
<dbReference type="PROSITE" id="PS51885">
    <property type="entry name" value="NEPRILYSIN"/>
    <property type="match status" value="1"/>
</dbReference>
<proteinExistence type="predicted"/>
<sequence length="664" mass="75039">MSARLLLTLLASLLSVSAETKFPTASDLEEAFESSISPCQDLFGHTCNHSNPILRQFDEAGRRGLAGDLGELGALDDPVVKALFKEFEKMDKCGFPDHGEAPEGDAQLGKHLGRLRAMGGCLKCDIAVDCVTDAKEPHCELHERGGEIDEESTQNYTSLEDGFVKGFIHGYLNALNVSDKDISNFTVGSIDFSAALDELRNVSNSERNYKEVDWNDLKAKSKKSKLDCDSESCKEVRSDVFLNISRTPIFATYFNLLWTKIMHEHPNETGVENAKKLEGIMTDVREAINDQVQSSRYYTAAQKLKVKELLEGLKMIMGFTEEYRNLTFLQDLHAQYVKHVLTDISPDTCNLNLIIQRISTFRHRRLVTGEPMMIPGLEIPFEPPILDQNALYSIHNGLFYVFPGNMFPLQQDYPVGFKYGFIAWTIGHEIFHGLGLFQDKEEDTLGVTNQTHFQEAVKCYEDYFGSSQFCTNEGKTCANGKIKAEEGYCDIESSRVVFSVFKKALQQEDTRKKGKRSIEERQRSLFDSPPVEEFFADGSKTFAQEKWFFRGMSLSTCANIKEAYRITEDPHPRKAVRTNAVARQMKNFAKVFQCKKEDPNFTTKPLCSAYTVEEEFPDLEEGRREEKKSGGEDKSVKAAEDEDKSSESYVPAVISVLSLFALFW</sequence>
<reference evidence="4 5" key="1">
    <citation type="journal article" date="2015" name="Genome Biol.">
        <title>Comparative genomics of Steinernema reveals deeply conserved gene regulatory networks.</title>
        <authorList>
            <person name="Dillman A.R."/>
            <person name="Macchietto M."/>
            <person name="Porter C.F."/>
            <person name="Rogers A."/>
            <person name="Williams B."/>
            <person name="Antoshechkin I."/>
            <person name="Lee M.M."/>
            <person name="Goodwin Z."/>
            <person name="Lu X."/>
            <person name="Lewis E.E."/>
            <person name="Goodrich-Blair H."/>
            <person name="Stock S.P."/>
            <person name="Adams B.J."/>
            <person name="Sternberg P.W."/>
            <person name="Mortazavi A."/>
        </authorList>
    </citation>
    <scope>NUCLEOTIDE SEQUENCE [LARGE SCALE GENOMIC DNA]</scope>
    <source>
        <strain evidence="4 5">ALL</strain>
    </source>
</reference>
<feature type="region of interest" description="Disordered" evidence="1">
    <location>
        <begin position="618"/>
        <end position="648"/>
    </location>
</feature>
<name>A0A4U5N2V7_STECR</name>
<dbReference type="EMBL" id="AZBU02000005">
    <property type="protein sequence ID" value="TKR76757.1"/>
    <property type="molecule type" value="Genomic_DNA"/>
</dbReference>
<dbReference type="Gene3D" id="3.40.390.10">
    <property type="entry name" value="Collagenase (Catalytic Domain)"/>
    <property type="match status" value="1"/>
</dbReference>
<dbReference type="STRING" id="34508.A0A4U5N2V7"/>
<dbReference type="Pfam" id="PF01431">
    <property type="entry name" value="Peptidase_M13"/>
    <property type="match status" value="1"/>
</dbReference>
<evidence type="ECO:0000256" key="1">
    <source>
        <dbReference type="SAM" id="MobiDB-lite"/>
    </source>
</evidence>
<evidence type="ECO:0000313" key="5">
    <source>
        <dbReference type="Proteomes" id="UP000298663"/>
    </source>
</evidence>
<accession>A0A4U5N2V7</accession>
<dbReference type="OrthoDB" id="5828898at2759"/>
<dbReference type="PANTHER" id="PTHR11733:SF133">
    <property type="entry name" value="PHOSPHATE-REGULATING NEUTRAL ENDOPEPTIDASE PHEX"/>
    <property type="match status" value="1"/>
</dbReference>
<dbReference type="InterPro" id="IPR000718">
    <property type="entry name" value="Peptidase_M13"/>
</dbReference>
<feature type="domain" description="Peptidase M13 C-terminal" evidence="3">
    <location>
        <begin position="410"/>
        <end position="603"/>
    </location>
</feature>
<reference evidence="4 5" key="2">
    <citation type="journal article" date="2019" name="G3 (Bethesda)">
        <title>Hybrid Assembly of the Genome of the Entomopathogenic Nematode Steinernema carpocapsae Identifies the X-Chromosome.</title>
        <authorList>
            <person name="Serra L."/>
            <person name="Macchietto M."/>
            <person name="Macias-Munoz A."/>
            <person name="McGill C.J."/>
            <person name="Rodriguez I.M."/>
            <person name="Rodriguez B."/>
            <person name="Murad R."/>
            <person name="Mortazavi A."/>
        </authorList>
    </citation>
    <scope>NUCLEOTIDE SEQUENCE [LARGE SCALE GENOMIC DNA]</scope>
    <source>
        <strain evidence="4 5">ALL</strain>
    </source>
</reference>
<evidence type="ECO:0000259" key="3">
    <source>
        <dbReference type="Pfam" id="PF01431"/>
    </source>
</evidence>
<feature type="signal peptide" evidence="2">
    <location>
        <begin position="1"/>
        <end position="18"/>
    </location>
</feature>
<dbReference type="SUPFAM" id="SSF55486">
    <property type="entry name" value="Metalloproteases ('zincins'), catalytic domain"/>
    <property type="match status" value="1"/>
</dbReference>
<dbReference type="Proteomes" id="UP000298663">
    <property type="component" value="Unassembled WGS sequence"/>
</dbReference>
<dbReference type="PANTHER" id="PTHR11733">
    <property type="entry name" value="ZINC METALLOPROTEASE FAMILY M13 NEPRILYSIN-RELATED"/>
    <property type="match status" value="1"/>
</dbReference>
<dbReference type="InterPro" id="IPR024079">
    <property type="entry name" value="MetalloPept_cat_dom_sf"/>
</dbReference>
<evidence type="ECO:0000256" key="2">
    <source>
        <dbReference type="SAM" id="SignalP"/>
    </source>
</evidence>
<feature type="chain" id="PRO_5020977676" description="Peptidase M13 C-terminal domain-containing protein" evidence="2">
    <location>
        <begin position="19"/>
        <end position="664"/>
    </location>
</feature>